<dbReference type="AlphaFoldDB" id="A0A085MQC0"/>
<evidence type="ECO:0000313" key="1">
    <source>
        <dbReference type="EMBL" id="KFD50218.1"/>
    </source>
</evidence>
<dbReference type="EMBL" id="KL363256">
    <property type="protein sequence ID" value="KFD50218.1"/>
    <property type="molecule type" value="Genomic_DNA"/>
</dbReference>
<feature type="non-terminal residue" evidence="2">
    <location>
        <position position="1"/>
    </location>
</feature>
<reference evidence="2 3" key="1">
    <citation type="journal article" date="2014" name="Nat. Genet.">
        <title>Genome and transcriptome of the porcine whipworm Trichuris suis.</title>
        <authorList>
            <person name="Jex A.R."/>
            <person name="Nejsum P."/>
            <person name="Schwarz E.M."/>
            <person name="Hu L."/>
            <person name="Young N.D."/>
            <person name="Hall R.S."/>
            <person name="Korhonen P.K."/>
            <person name="Liao S."/>
            <person name="Thamsborg S."/>
            <person name="Xia J."/>
            <person name="Xu P."/>
            <person name="Wang S."/>
            <person name="Scheerlinck J.P."/>
            <person name="Hofmann A."/>
            <person name="Sternberg P.W."/>
            <person name="Wang J."/>
            <person name="Gasser R.B."/>
        </authorList>
    </citation>
    <scope>NUCLEOTIDE SEQUENCE [LARGE SCALE GENOMIC DNA]</scope>
    <source>
        <strain evidence="2">DCEP-RM93F</strain>
        <strain evidence="1">DCEP-RM93M</strain>
    </source>
</reference>
<name>A0A085MQC0_9BILA</name>
<keyword evidence="3" id="KW-1185">Reference proteome</keyword>
<dbReference type="EMBL" id="KL367985">
    <property type="protein sequence ID" value="KFD59416.1"/>
    <property type="molecule type" value="Genomic_DNA"/>
</dbReference>
<sequence length="74" mass="8227">CLARRPVPQSKMRCSPPCRKVPRCCSSKNTDCSTVRRTAPAVTQCPCLCRMAAELLGRSIYSWLKPVMLIALCI</sequence>
<gene>
    <name evidence="1" type="ORF">M513_08846</name>
    <name evidence="2" type="ORF">M514_08846</name>
</gene>
<proteinExistence type="predicted"/>
<protein>
    <submittedName>
        <fullName evidence="2">Uncharacterized protein</fullName>
    </submittedName>
</protein>
<evidence type="ECO:0000313" key="2">
    <source>
        <dbReference type="EMBL" id="KFD59416.1"/>
    </source>
</evidence>
<dbReference type="Proteomes" id="UP000030764">
    <property type="component" value="Unassembled WGS sequence"/>
</dbReference>
<organism evidence="2">
    <name type="scientific">Trichuris suis</name>
    <name type="common">pig whipworm</name>
    <dbReference type="NCBI Taxonomy" id="68888"/>
    <lineage>
        <taxon>Eukaryota</taxon>
        <taxon>Metazoa</taxon>
        <taxon>Ecdysozoa</taxon>
        <taxon>Nematoda</taxon>
        <taxon>Enoplea</taxon>
        <taxon>Dorylaimia</taxon>
        <taxon>Trichinellida</taxon>
        <taxon>Trichuridae</taxon>
        <taxon>Trichuris</taxon>
    </lineage>
</organism>
<evidence type="ECO:0000313" key="3">
    <source>
        <dbReference type="Proteomes" id="UP000030764"/>
    </source>
</evidence>
<accession>A0A085MQC0</accession>
<feature type="non-terminal residue" evidence="2">
    <location>
        <position position="74"/>
    </location>
</feature>
<dbReference type="Proteomes" id="UP000030758">
    <property type="component" value="Unassembled WGS sequence"/>
</dbReference>